<dbReference type="RefSeq" id="WP_015469990.1">
    <property type="nucleotide sequence ID" value="NC_020813.1"/>
</dbReference>
<dbReference type="STRING" id="1184267.A11Q_1284"/>
<keyword evidence="3" id="KW-1185">Reference proteome</keyword>
<proteinExistence type="predicted"/>
<dbReference type="AlphaFoldDB" id="M4VAM2"/>
<evidence type="ECO:0000313" key="3">
    <source>
        <dbReference type="Proteomes" id="UP000012040"/>
    </source>
</evidence>
<dbReference type="HOGENOM" id="CLU_1329780_0_0_7"/>
<feature type="region of interest" description="Disordered" evidence="1">
    <location>
        <begin position="171"/>
        <end position="197"/>
    </location>
</feature>
<evidence type="ECO:0000313" key="2">
    <source>
        <dbReference type="EMBL" id="AGH95500.1"/>
    </source>
</evidence>
<organism evidence="2 3">
    <name type="scientific">Pseudobdellovibrio exovorus JSS</name>
    <dbReference type="NCBI Taxonomy" id="1184267"/>
    <lineage>
        <taxon>Bacteria</taxon>
        <taxon>Pseudomonadati</taxon>
        <taxon>Bdellovibrionota</taxon>
        <taxon>Bdellovibrionia</taxon>
        <taxon>Bdellovibrionales</taxon>
        <taxon>Pseudobdellovibrionaceae</taxon>
        <taxon>Pseudobdellovibrio</taxon>
    </lineage>
</organism>
<feature type="compositionally biased region" description="Basic residues" evidence="1">
    <location>
        <begin position="188"/>
        <end position="197"/>
    </location>
</feature>
<name>M4VAM2_9BACT</name>
<evidence type="ECO:0000256" key="1">
    <source>
        <dbReference type="SAM" id="MobiDB-lite"/>
    </source>
</evidence>
<gene>
    <name evidence="2" type="ORF">A11Q_1284</name>
</gene>
<dbReference type="KEGG" id="bex:A11Q_1284"/>
<dbReference type="Proteomes" id="UP000012040">
    <property type="component" value="Chromosome"/>
</dbReference>
<accession>M4VAM2</accession>
<protein>
    <submittedName>
        <fullName evidence="2">Uncharacterized protein</fullName>
    </submittedName>
</protein>
<dbReference type="EMBL" id="CP003537">
    <property type="protein sequence ID" value="AGH95500.1"/>
    <property type="molecule type" value="Genomic_DNA"/>
</dbReference>
<dbReference type="PATRIC" id="fig|1184267.3.peg.1302"/>
<dbReference type="OrthoDB" id="5294424at2"/>
<reference evidence="2 3" key="1">
    <citation type="journal article" date="2013" name="ISME J.">
        <title>By their genes ye shall know them: genomic signatures of predatory bacteria.</title>
        <authorList>
            <person name="Pasternak Z."/>
            <person name="Pietrokovski S."/>
            <person name="Rotem O."/>
            <person name="Gophna U."/>
            <person name="Lurie-Weinberger M.N."/>
            <person name="Jurkevitch E."/>
        </authorList>
    </citation>
    <scope>NUCLEOTIDE SEQUENCE [LARGE SCALE GENOMIC DNA]</scope>
    <source>
        <strain evidence="2 3">JSS</strain>
    </source>
</reference>
<sequence>MNPRKKESKKWSSLPPELTGQIQSLFEENFKSQLEGKNLKVEGRIYPTEVLMRVGINVKGELRFLNFEVSVDHSTEKQNTLPQIHLAVDAIASLMLEYFDNGEDHEMPYTWQEYPFEKQKIWLQFSSVNSDLEAEADKLLGLDDNDESLLKETEEDLEAYGLLDDEDVDTSRPKIFRVPTDNENDTLKKKKKKEDMH</sequence>
<dbReference type="eggNOG" id="ENOG5032IV9">
    <property type="taxonomic scope" value="Bacteria"/>
</dbReference>